<organism evidence="1 2">
    <name type="scientific">Araneus ventricosus</name>
    <name type="common">Orbweaver spider</name>
    <name type="synonym">Epeira ventricosa</name>
    <dbReference type="NCBI Taxonomy" id="182803"/>
    <lineage>
        <taxon>Eukaryota</taxon>
        <taxon>Metazoa</taxon>
        <taxon>Ecdysozoa</taxon>
        <taxon>Arthropoda</taxon>
        <taxon>Chelicerata</taxon>
        <taxon>Arachnida</taxon>
        <taxon>Araneae</taxon>
        <taxon>Araneomorphae</taxon>
        <taxon>Entelegynae</taxon>
        <taxon>Araneoidea</taxon>
        <taxon>Araneidae</taxon>
        <taxon>Araneus</taxon>
    </lineage>
</organism>
<reference evidence="1 2" key="1">
    <citation type="journal article" date="2019" name="Sci. Rep.">
        <title>Orb-weaving spider Araneus ventricosus genome elucidates the spidroin gene catalogue.</title>
        <authorList>
            <person name="Kono N."/>
            <person name="Nakamura H."/>
            <person name="Ohtoshi R."/>
            <person name="Moran D.A.P."/>
            <person name="Shinohara A."/>
            <person name="Yoshida Y."/>
            <person name="Fujiwara M."/>
            <person name="Mori M."/>
            <person name="Tomita M."/>
            <person name="Arakawa K."/>
        </authorList>
    </citation>
    <scope>NUCLEOTIDE SEQUENCE [LARGE SCALE GENOMIC DNA]</scope>
</reference>
<dbReference type="EMBL" id="BGPR01142429">
    <property type="protein sequence ID" value="GBN70419.1"/>
    <property type="molecule type" value="Genomic_DNA"/>
</dbReference>
<keyword evidence="2" id="KW-1185">Reference proteome</keyword>
<dbReference type="Proteomes" id="UP000499080">
    <property type="component" value="Unassembled WGS sequence"/>
</dbReference>
<dbReference type="AlphaFoldDB" id="A0A4Y2R5B6"/>
<evidence type="ECO:0000313" key="1">
    <source>
        <dbReference type="EMBL" id="GBN70419.1"/>
    </source>
</evidence>
<name>A0A4Y2R5B6_ARAVE</name>
<proteinExistence type="predicted"/>
<gene>
    <name evidence="1" type="ORF">AVEN_212959_1</name>
</gene>
<sequence length="110" mass="12567">MRESKNSFCEWSRVLTGLNLLIILKEGKYFLFLKQNPYLRRILEIPSISVVSYSSCSSPQLDQVQESAHPQKIKTIGERFMVKEESAVSVGTRPWTPEGRSLTLSIAFML</sequence>
<evidence type="ECO:0000313" key="2">
    <source>
        <dbReference type="Proteomes" id="UP000499080"/>
    </source>
</evidence>
<comment type="caution">
    <text evidence="1">The sequence shown here is derived from an EMBL/GenBank/DDBJ whole genome shotgun (WGS) entry which is preliminary data.</text>
</comment>
<protein>
    <submittedName>
        <fullName evidence="1">Uncharacterized protein</fullName>
    </submittedName>
</protein>
<accession>A0A4Y2R5B6</accession>